<dbReference type="GO" id="GO:0005102">
    <property type="term" value="F:signaling receptor binding"/>
    <property type="evidence" value="ECO:0007669"/>
    <property type="project" value="UniProtKB-ARBA"/>
</dbReference>
<dbReference type="PANTHER" id="PTHR11069:SF23">
    <property type="entry name" value="LYSOSOMAL ACID GLUCOSYLCERAMIDASE"/>
    <property type="match status" value="1"/>
</dbReference>
<feature type="signal peptide" evidence="13">
    <location>
        <begin position="1"/>
        <end position="31"/>
    </location>
</feature>
<keyword evidence="6 13" id="KW-0732">Signal</keyword>
<evidence type="ECO:0000256" key="3">
    <source>
        <dbReference type="ARBA" id="ARBA00004991"/>
    </source>
</evidence>
<dbReference type="InterPro" id="IPR017853">
    <property type="entry name" value="GH"/>
</dbReference>
<dbReference type="EnsemblMetazoa" id="XM_016912658">
    <property type="protein sequence ID" value="XP_016768147"/>
    <property type="gene ID" value="LOC409708"/>
</dbReference>
<accession>A0A7M7IFB4</accession>
<dbReference type="GO" id="GO:0005774">
    <property type="term" value="C:vacuolar membrane"/>
    <property type="evidence" value="ECO:0007669"/>
    <property type="project" value="UniProtKB-ARBA"/>
</dbReference>
<dbReference type="GO" id="GO:0006914">
    <property type="term" value="P:autophagy"/>
    <property type="evidence" value="ECO:0007669"/>
    <property type="project" value="UniProtKB-ARBA"/>
</dbReference>
<dbReference type="GO" id="GO:0042391">
    <property type="term" value="P:regulation of membrane potential"/>
    <property type="evidence" value="ECO:0007669"/>
    <property type="project" value="UniProtKB-ARBA"/>
</dbReference>
<evidence type="ECO:0000256" key="8">
    <source>
        <dbReference type="ARBA" id="ARBA00022919"/>
    </source>
</evidence>
<dbReference type="GeneID" id="409708"/>
<dbReference type="GO" id="GO:0006066">
    <property type="term" value="P:alcohol metabolic process"/>
    <property type="evidence" value="ECO:0007669"/>
    <property type="project" value="UniProtKB-ARBA"/>
</dbReference>
<keyword evidence="17" id="KW-1185">Reference proteome</keyword>
<dbReference type="GO" id="GO:0006680">
    <property type="term" value="P:glucosylceramide catabolic process"/>
    <property type="evidence" value="ECO:0007669"/>
    <property type="project" value="UniProtKB-ARBA"/>
</dbReference>
<keyword evidence="9 12" id="KW-0443">Lipid metabolism</keyword>
<dbReference type="GO" id="GO:0005764">
    <property type="term" value="C:lysosome"/>
    <property type="evidence" value="ECO:0007669"/>
    <property type="project" value="UniProtKB-ARBA"/>
</dbReference>
<organism evidence="16">
    <name type="scientific">Apis mellifera</name>
    <name type="common">Honeybee</name>
    <dbReference type="NCBI Taxonomy" id="7460"/>
    <lineage>
        <taxon>Eukaryota</taxon>
        <taxon>Metazoa</taxon>
        <taxon>Ecdysozoa</taxon>
        <taxon>Arthropoda</taxon>
        <taxon>Hexapoda</taxon>
        <taxon>Insecta</taxon>
        <taxon>Pterygota</taxon>
        <taxon>Neoptera</taxon>
        <taxon>Endopterygota</taxon>
        <taxon>Hymenoptera</taxon>
        <taxon>Apocrita</taxon>
        <taxon>Aculeata</taxon>
        <taxon>Apoidea</taxon>
        <taxon>Anthophila</taxon>
        <taxon>Apidae</taxon>
        <taxon>Apis</taxon>
    </lineage>
</organism>
<dbReference type="Proteomes" id="UP000005203">
    <property type="component" value="Linkage group LG6"/>
</dbReference>
<reference evidence="18" key="2">
    <citation type="submission" date="2025-04" db="UniProtKB">
        <authorList>
            <consortium name="RefSeq"/>
        </authorList>
    </citation>
    <scope>IDENTIFICATION</scope>
    <source>
        <strain evidence="18">DH4</strain>
        <tissue evidence="18">Whole body</tissue>
    </source>
</reference>
<comment type="catalytic activity">
    <reaction evidence="10">
        <text>a beta-D-glucosylceramide + H2O = an N-acyl-sphingoid base + D-glucose</text>
        <dbReference type="Rhea" id="RHEA:81447"/>
        <dbReference type="ChEBI" id="CHEBI:4167"/>
        <dbReference type="ChEBI" id="CHEBI:15377"/>
        <dbReference type="ChEBI" id="CHEBI:83264"/>
        <dbReference type="ChEBI" id="CHEBI:83273"/>
    </reaction>
    <physiologicalReaction direction="left-to-right" evidence="10">
        <dbReference type="Rhea" id="RHEA:81448"/>
    </physiologicalReaction>
</comment>
<keyword evidence="12" id="KW-0326">Glycosidase</keyword>
<evidence type="ECO:0000256" key="13">
    <source>
        <dbReference type="SAM" id="SignalP"/>
    </source>
</evidence>
<dbReference type="SUPFAM" id="SSF51011">
    <property type="entry name" value="Glycosyl hydrolase domain"/>
    <property type="match status" value="1"/>
</dbReference>
<dbReference type="EC" id="3.2.1.45" evidence="5 12"/>
<evidence type="ECO:0000256" key="6">
    <source>
        <dbReference type="ARBA" id="ARBA00022729"/>
    </source>
</evidence>
<accession>A0A8B7KL10</accession>
<comment type="pathway">
    <text evidence="3">Sphingolipid metabolism.</text>
</comment>
<dbReference type="InterPro" id="IPR033453">
    <property type="entry name" value="Glyco_hydro_30_TIM-barrel"/>
</dbReference>
<evidence type="ECO:0000256" key="10">
    <source>
        <dbReference type="ARBA" id="ARBA00050474"/>
    </source>
</evidence>
<evidence type="ECO:0000259" key="15">
    <source>
        <dbReference type="Pfam" id="PF17189"/>
    </source>
</evidence>
<evidence type="ECO:0000313" key="18">
    <source>
        <dbReference type="RefSeq" id="XP_016768147.1"/>
    </source>
</evidence>
<dbReference type="GO" id="GO:0051246">
    <property type="term" value="P:regulation of protein metabolic process"/>
    <property type="evidence" value="ECO:0007669"/>
    <property type="project" value="UniProtKB-ARBA"/>
</dbReference>
<evidence type="ECO:0000256" key="1">
    <source>
        <dbReference type="ARBA" id="ARBA00001013"/>
    </source>
</evidence>
<evidence type="ECO:0000256" key="2">
    <source>
        <dbReference type="ARBA" id="ARBA00004760"/>
    </source>
</evidence>
<gene>
    <name evidence="16" type="primary">409708</name>
    <name evidence="18" type="synonym">LOC409708</name>
</gene>
<feature type="domain" description="Glycosyl hydrolase family 30 beta sandwich" evidence="15">
    <location>
        <begin position="457"/>
        <end position="518"/>
    </location>
</feature>
<evidence type="ECO:0000313" key="17">
    <source>
        <dbReference type="Proteomes" id="UP000005203"/>
    </source>
</evidence>
<dbReference type="FunFam" id="3.20.20.80:FF:000030">
    <property type="entry name" value="Lysosomal acid glucosylceramidase"/>
    <property type="match status" value="1"/>
</dbReference>
<comment type="similarity">
    <text evidence="4 12">Belongs to the glycosyl hydrolase 30 family.</text>
</comment>
<evidence type="ECO:0000259" key="14">
    <source>
        <dbReference type="Pfam" id="PF02055"/>
    </source>
</evidence>
<proteinExistence type="inferred from homology"/>
<dbReference type="Gene3D" id="3.20.20.80">
    <property type="entry name" value="Glycosidases"/>
    <property type="match status" value="1"/>
</dbReference>
<comment type="catalytic activity">
    <reaction evidence="1">
        <text>a beta-D-glucosyl-(1&lt;-&gt;1')-N-acylsphing-4-enine + H2O = an N-acylsphing-4-enine + D-glucose</text>
        <dbReference type="Rhea" id="RHEA:13269"/>
        <dbReference type="ChEBI" id="CHEBI:4167"/>
        <dbReference type="ChEBI" id="CHEBI:15377"/>
        <dbReference type="ChEBI" id="CHEBI:22801"/>
        <dbReference type="ChEBI" id="CHEBI:52639"/>
        <dbReference type="EC" id="3.2.1.45"/>
    </reaction>
    <physiologicalReaction direction="left-to-right" evidence="1">
        <dbReference type="Rhea" id="RHEA:13270"/>
    </physiologicalReaction>
</comment>
<keyword evidence="8 12" id="KW-0746">Sphingolipid metabolism</keyword>
<comment type="pathway">
    <text evidence="2">Lipid metabolism; sphingolipid metabolism.</text>
</comment>
<dbReference type="GO" id="GO:0032006">
    <property type="term" value="P:regulation of TOR signaling"/>
    <property type="evidence" value="ECO:0007669"/>
    <property type="project" value="UniProtKB-ARBA"/>
</dbReference>
<dbReference type="GO" id="GO:0016241">
    <property type="term" value="P:regulation of macroautophagy"/>
    <property type="evidence" value="ECO:0007669"/>
    <property type="project" value="UniProtKB-ARBA"/>
</dbReference>
<sequence length="522" mass="59306">MIQEIVKNRKIMWKAVLLIAILSAATNKSVANDCVPRSFGTNNIVCVCNSTYCDSTPEPKPSSPEKGTFHWYVSSRDGLRLSLSKGQMGRCQNDGSLTLNIDTSKRYQTILGFGGAFTDSAGMNIKNLSEATQDQLIRAYFDPKDGSRYTLGRIPIGGTDFSTRAYTLDDYDDDATLQHFALAPEDVEYKIPYARKAVELNPDLRFFSAAWSAPTWMKTNHKINGFGFLKTEYYQTFANYILKFIEEYKKNGVDIWGVSTGNEPFDAYIPFERLNSMGWTPELVGDWIANNLGPTLANSEYNATHIFVLDDQRLGLPWFVNEIFKNEIARNYVYGIAVHWYADILIPPVVLDQTHNNFPDKNLLMTEACEGSFPLEKKVVLGSWERGKRYILSITQYMNHWGVGWVDWNIALNKDGGPTYINNNVDSPIIVNPENDEFYKQPMYYALKHYSRFVDRGSVRIFITDTIEIKAAAFITPSNEIVVVAYNDNNEKTNVVLNDVTSEDYICLELPPHSMNTVIYNK</sequence>
<dbReference type="InterPro" id="IPR033452">
    <property type="entry name" value="GH30_C"/>
</dbReference>
<keyword evidence="7 12" id="KW-0378">Hydrolase</keyword>
<evidence type="ECO:0000256" key="11">
    <source>
        <dbReference type="ARBA" id="ARBA00051345"/>
    </source>
</evidence>
<reference evidence="16" key="1">
    <citation type="submission" date="2021-01" db="UniProtKB">
        <authorList>
            <consortium name="EnsemblMetazoa"/>
        </authorList>
    </citation>
    <scope>IDENTIFICATION</scope>
    <source>
        <strain evidence="16">DH4</strain>
    </source>
</reference>
<evidence type="ECO:0000313" key="16">
    <source>
        <dbReference type="EnsemblMetazoa" id="XP_016768147"/>
    </source>
</evidence>
<dbReference type="GO" id="GO:0030163">
    <property type="term" value="P:protein catabolic process"/>
    <property type="evidence" value="ECO:0007669"/>
    <property type="project" value="UniProtKB-ARBA"/>
</dbReference>
<dbReference type="OMA" id="TEACEGP"/>
<evidence type="ECO:0000256" key="12">
    <source>
        <dbReference type="RuleBase" id="RU361188"/>
    </source>
</evidence>
<dbReference type="Pfam" id="PF17189">
    <property type="entry name" value="Glyco_hydro_30C"/>
    <property type="match status" value="1"/>
</dbReference>
<feature type="chain" id="PRO_5044659849" description="Glucosylceramidase" evidence="13">
    <location>
        <begin position="32"/>
        <end position="522"/>
    </location>
</feature>
<dbReference type="AlphaFoldDB" id="A0A7M7IFB4"/>
<comment type="catalytic activity">
    <reaction evidence="11">
        <text>an N-acyl-1-beta-D-glucosyl-15-methylhexadecasphing-4-enine + H2O = an N-acyl-15-methylhexadecasphing-4-enine + D-glucose</text>
        <dbReference type="Rhea" id="RHEA:34755"/>
        <dbReference type="ChEBI" id="CHEBI:4167"/>
        <dbReference type="ChEBI" id="CHEBI:15377"/>
        <dbReference type="ChEBI" id="CHEBI:70815"/>
        <dbReference type="ChEBI" id="CHEBI:70846"/>
    </reaction>
    <physiologicalReaction direction="left-to-right" evidence="11">
        <dbReference type="Rhea" id="RHEA:34756"/>
    </physiologicalReaction>
</comment>
<evidence type="ECO:0000256" key="7">
    <source>
        <dbReference type="ARBA" id="ARBA00022801"/>
    </source>
</evidence>
<dbReference type="Pfam" id="PF02055">
    <property type="entry name" value="Glyco_hydro_30"/>
    <property type="match status" value="1"/>
</dbReference>
<dbReference type="PRINTS" id="PR00843">
    <property type="entry name" value="GLHYDRLASE30"/>
</dbReference>
<evidence type="ECO:0000256" key="5">
    <source>
        <dbReference type="ARBA" id="ARBA00012658"/>
    </source>
</evidence>
<dbReference type="RefSeq" id="XP_016768147.1">
    <property type="nucleotide sequence ID" value="XM_016912658.2"/>
</dbReference>
<evidence type="ECO:0000256" key="9">
    <source>
        <dbReference type="ARBA" id="ARBA00023098"/>
    </source>
</evidence>
<dbReference type="GO" id="GO:0007040">
    <property type="term" value="P:lysosome organization"/>
    <property type="evidence" value="ECO:0007669"/>
    <property type="project" value="UniProtKB-ARBA"/>
</dbReference>
<name>A0A7M7IFB4_APIME</name>
<dbReference type="OrthoDB" id="2160638at2759"/>
<dbReference type="SUPFAM" id="SSF51445">
    <property type="entry name" value="(Trans)glycosidases"/>
    <property type="match status" value="1"/>
</dbReference>
<dbReference type="PANTHER" id="PTHR11069">
    <property type="entry name" value="GLUCOSYLCERAMIDASE"/>
    <property type="match status" value="1"/>
</dbReference>
<dbReference type="InterPro" id="IPR001139">
    <property type="entry name" value="Glyco_hydro_30"/>
</dbReference>
<dbReference type="GO" id="GO:0016758">
    <property type="term" value="F:hexosyltransferase activity"/>
    <property type="evidence" value="ECO:0007669"/>
    <property type="project" value="UniProtKB-ARBA"/>
</dbReference>
<protein>
    <recommendedName>
        <fullName evidence="5 12">Glucosylceramidase</fullName>
        <ecNumber evidence="5 12">3.2.1.45</ecNumber>
    </recommendedName>
</protein>
<dbReference type="GO" id="GO:0010605">
    <property type="term" value="P:negative regulation of macromolecule metabolic process"/>
    <property type="evidence" value="ECO:0007669"/>
    <property type="project" value="UniProtKB-ARBA"/>
</dbReference>
<feature type="domain" description="Glycosyl hydrolase family 30 TIM-barrel" evidence="14">
    <location>
        <begin position="110"/>
        <end position="454"/>
    </location>
</feature>
<evidence type="ECO:0000256" key="4">
    <source>
        <dbReference type="ARBA" id="ARBA00005382"/>
    </source>
</evidence>
<dbReference type="GO" id="GO:0004348">
    <property type="term" value="F:glucosylceramidase activity"/>
    <property type="evidence" value="ECO:0007669"/>
    <property type="project" value="UniProtKB-EC"/>
</dbReference>
<dbReference type="GO" id="GO:0008202">
    <property type="term" value="P:steroid metabolic process"/>
    <property type="evidence" value="ECO:0007669"/>
    <property type="project" value="UniProtKB-ARBA"/>
</dbReference>